<evidence type="ECO:0000313" key="2">
    <source>
        <dbReference type="EMBL" id="KAG5299927.1"/>
    </source>
</evidence>
<dbReference type="AlphaFoldDB" id="A0A8H8D3W8"/>
<evidence type="ECO:0000256" key="1">
    <source>
        <dbReference type="SAM" id="MobiDB-lite"/>
    </source>
</evidence>
<reference evidence="2 3" key="1">
    <citation type="submission" date="2021-01" db="EMBL/GenBank/DDBJ databases">
        <title>Chromosome-level genome assembly of a human fungal pathogen reveals clustering of transcriptionally co-regulated genes.</title>
        <authorList>
            <person name="Voorhies M."/>
            <person name="Cohen S."/>
            <person name="Shea T.P."/>
            <person name="Petrus S."/>
            <person name="Munoz J.F."/>
            <person name="Poplawski S."/>
            <person name="Goldman W.E."/>
            <person name="Michael T."/>
            <person name="Cuomo C.A."/>
            <person name="Sil A."/>
            <person name="Beyhan S."/>
        </authorList>
    </citation>
    <scope>NUCLEOTIDE SEQUENCE [LARGE SCALE GENOMIC DNA]</scope>
    <source>
        <strain evidence="2 3">G184AR</strain>
    </source>
</reference>
<protein>
    <submittedName>
        <fullName evidence="2">Uncharacterized protein</fullName>
    </submittedName>
</protein>
<name>A0A8H8D3W8_AJECA</name>
<feature type="compositionally biased region" description="Polar residues" evidence="1">
    <location>
        <begin position="333"/>
        <end position="359"/>
    </location>
</feature>
<proteinExistence type="predicted"/>
<dbReference type="EMBL" id="JAEVHI010000002">
    <property type="protein sequence ID" value="KAG5299927.1"/>
    <property type="molecule type" value="Genomic_DNA"/>
</dbReference>
<feature type="region of interest" description="Disordered" evidence="1">
    <location>
        <begin position="94"/>
        <end position="120"/>
    </location>
</feature>
<gene>
    <name evidence="2" type="ORF">I7I52_10397</name>
</gene>
<feature type="compositionally biased region" description="Basic residues" evidence="1">
    <location>
        <begin position="97"/>
        <end position="106"/>
    </location>
</feature>
<organism evidence="2 3">
    <name type="scientific">Ajellomyces capsulatus</name>
    <name type="common">Darling's disease fungus</name>
    <name type="synonym">Histoplasma capsulatum</name>
    <dbReference type="NCBI Taxonomy" id="5037"/>
    <lineage>
        <taxon>Eukaryota</taxon>
        <taxon>Fungi</taxon>
        <taxon>Dikarya</taxon>
        <taxon>Ascomycota</taxon>
        <taxon>Pezizomycotina</taxon>
        <taxon>Eurotiomycetes</taxon>
        <taxon>Eurotiomycetidae</taxon>
        <taxon>Onygenales</taxon>
        <taxon>Ajellomycetaceae</taxon>
        <taxon>Histoplasma</taxon>
    </lineage>
</organism>
<comment type="caution">
    <text evidence="2">The sequence shown here is derived from an EMBL/GenBank/DDBJ whole genome shotgun (WGS) entry which is preliminary data.</text>
</comment>
<dbReference type="Proteomes" id="UP000670092">
    <property type="component" value="Unassembled WGS sequence"/>
</dbReference>
<evidence type="ECO:0000313" key="3">
    <source>
        <dbReference type="Proteomes" id="UP000670092"/>
    </source>
</evidence>
<accession>A0A8H8D3W8</accession>
<dbReference type="VEuPathDB" id="FungiDB:I7I52_10397"/>
<feature type="region of interest" description="Disordered" evidence="1">
    <location>
        <begin position="320"/>
        <end position="412"/>
    </location>
</feature>
<feature type="compositionally biased region" description="Low complexity" evidence="1">
    <location>
        <begin position="360"/>
        <end position="378"/>
    </location>
</feature>
<sequence length="477" mass="53327">MTTDSMEQVGSGLKQWFSCLTCIWHPRDGQAHERPVHEMGVPREMKLCHDQPHLVPPMKLVFYDDLPGPGASRSSSISHWVSEGRTLASRATDRISTRRKTNKRFSHTPTISNPSDFRRLHPPASRLESFRPLELSIYQPGNRLSDLPEFDLFDIDNFNRFKQLRPKPPAKVFSPEDSSAIHGPSVSSFKVRRKPVGSISRRSLSVSDRIEVHDHRLQPQPPGPNLDPAPRISVDKINIRSNTHAGHTRTMSEPQNRDSSLVIDHQKEPHVISSSKEIYDFSFPSPPTNTTRMASQTGFIPLNNQPIKSVGLKSPRSNKVTQWLFPKPPSSPPDTTFQAASTRWTSRSQHPNHSTIHSRTLSGSTTSSANNSSVTACSGKTPSLSSAITTTTVHPPPSIPESVDRELEPTGTTTAFNMSHGNKMFASRLEEPFPTVYEADYCHSHQYYYHNNDDKFLITSETTSPVDFRPDAVGVAF</sequence>
<dbReference type="OrthoDB" id="3595619at2759"/>
<feature type="compositionally biased region" description="Polar residues" evidence="1">
    <location>
        <begin position="380"/>
        <end position="393"/>
    </location>
</feature>